<dbReference type="PANTHER" id="PTHR21090">
    <property type="entry name" value="AROM/DEHYDROQUINATE SYNTHASE"/>
    <property type="match status" value="1"/>
</dbReference>
<feature type="binding site" evidence="7">
    <location>
        <position position="20"/>
    </location>
    <ligand>
        <name>3-phosphoshikimate</name>
        <dbReference type="ChEBI" id="CHEBI:145989"/>
    </ligand>
</feature>
<keyword evidence="10" id="KW-1185">Reference proteome</keyword>
<dbReference type="AlphaFoldDB" id="A0AA96VCQ0"/>
<feature type="binding site" evidence="7">
    <location>
        <position position="20"/>
    </location>
    <ligand>
        <name>phosphoenolpyruvate</name>
        <dbReference type="ChEBI" id="CHEBI:58702"/>
    </ligand>
</feature>
<feature type="binding site" evidence="7">
    <location>
        <position position="347"/>
    </location>
    <ligand>
        <name>phosphoenolpyruvate</name>
        <dbReference type="ChEBI" id="CHEBI:58702"/>
    </ligand>
</feature>
<dbReference type="EC" id="2.5.1.19" evidence="7"/>
<comment type="similarity">
    <text evidence="2 7">Belongs to the EPSP synthase family.</text>
</comment>
<comment type="function">
    <text evidence="7">Catalyzes the transfer of the enolpyruvyl moiety of phosphoenolpyruvate (PEP) to the 5-hydroxyl of shikimate-3-phosphate (S3P) to produce enolpyruvyl shikimate-3-phosphate and inorganic phosphate.</text>
</comment>
<evidence type="ECO:0000256" key="4">
    <source>
        <dbReference type="ARBA" id="ARBA00022679"/>
    </source>
</evidence>
<evidence type="ECO:0000256" key="1">
    <source>
        <dbReference type="ARBA" id="ARBA00004811"/>
    </source>
</evidence>
<dbReference type="GO" id="GO:0008652">
    <property type="term" value="P:amino acid biosynthetic process"/>
    <property type="evidence" value="ECO:0007669"/>
    <property type="project" value="UniProtKB-KW"/>
</dbReference>
<evidence type="ECO:0000313" key="9">
    <source>
        <dbReference type="EMBL" id="WNY25801.1"/>
    </source>
</evidence>
<comment type="catalytic activity">
    <reaction evidence="6">
        <text>3-phosphoshikimate + phosphoenolpyruvate = 5-O-(1-carboxyvinyl)-3-phosphoshikimate + phosphate</text>
        <dbReference type="Rhea" id="RHEA:21256"/>
        <dbReference type="ChEBI" id="CHEBI:43474"/>
        <dbReference type="ChEBI" id="CHEBI:57701"/>
        <dbReference type="ChEBI" id="CHEBI:58702"/>
        <dbReference type="ChEBI" id="CHEBI:145989"/>
        <dbReference type="EC" id="2.5.1.19"/>
    </reaction>
    <physiologicalReaction direction="left-to-right" evidence="6">
        <dbReference type="Rhea" id="RHEA:21257"/>
    </physiologicalReaction>
</comment>
<feature type="domain" description="Enolpyruvate transferase" evidence="8">
    <location>
        <begin position="8"/>
        <end position="424"/>
    </location>
</feature>
<accession>A0AA96VCQ0</accession>
<dbReference type="InterPro" id="IPR006264">
    <property type="entry name" value="EPSP_synthase"/>
</dbReference>
<protein>
    <recommendedName>
        <fullName evidence="7">3-phosphoshikimate 1-carboxyvinyltransferase</fullName>
        <ecNumber evidence="7">2.5.1.19</ecNumber>
    </recommendedName>
    <alternativeName>
        <fullName evidence="7">5-enolpyruvylshikimate-3-phosphate synthase</fullName>
        <shortName evidence="7">EPSP synthase</shortName>
        <shortName evidence="7">EPSPS</shortName>
    </alternativeName>
</protein>
<feature type="binding site" evidence="7">
    <location>
        <position position="91"/>
    </location>
    <ligand>
        <name>phosphoenolpyruvate</name>
        <dbReference type="ChEBI" id="CHEBI:58702"/>
    </ligand>
</feature>
<sequence length="434" mass="46350">MIVSVQKSVLAGEVNAPASKSYTHRAVFVSALGTRKTHLYNCLISDDTRSTMNACRLFGARFEETPEMISVTGFGKSPAAPNETVDIGNSGTTLRFMTALSALCDKEIILTGDESIQKRPNVPLLSTLQQMGATAYSKNNNGCAPLIVSGKMKPGKYSIDGGVSSQFISALLLTCPLLDGSTELWIDGELKSKPYVDITLDVAEKAGVKIIEQNRSSGNGISYKIEGSQIYNLGDYTVPGDFSSVSYVLAAAALIPKSRVHVKNIFPSAQGDSAIIEILKEMGADISWDKKTGVVCVSNSGKKLKGICVDAGKTPDLVPTLAVLGAFSEGTMTIQNAEHVRFKETDRLKAMATELSKMGADIVETKDGLIISGKSSSLKGANLCGWDDHRIVMALFVAGLAVGNTTIDTAESVRISYPSFFEDMEKIGAYVEKQ</sequence>
<feature type="binding site" evidence="7">
    <location>
        <position position="164"/>
    </location>
    <ligand>
        <name>3-phosphoshikimate</name>
        <dbReference type="ChEBI" id="CHEBI:145989"/>
    </ligand>
</feature>
<dbReference type="Gene3D" id="3.65.10.10">
    <property type="entry name" value="Enolpyruvate transferase domain"/>
    <property type="match status" value="2"/>
</dbReference>
<name>A0AA96VCQ0_9EURY</name>
<dbReference type="GO" id="GO:0009423">
    <property type="term" value="P:chorismate biosynthetic process"/>
    <property type="evidence" value="ECO:0007669"/>
    <property type="project" value="UniProtKB-UniRule"/>
</dbReference>
<dbReference type="PANTHER" id="PTHR21090:SF5">
    <property type="entry name" value="PENTAFUNCTIONAL AROM POLYPEPTIDE"/>
    <property type="match status" value="1"/>
</dbReference>
<feature type="binding site" evidence="7">
    <location>
        <position position="192"/>
    </location>
    <ligand>
        <name>3-phosphoshikimate</name>
        <dbReference type="ChEBI" id="CHEBI:145989"/>
    </ligand>
</feature>
<keyword evidence="3 7" id="KW-0028">Amino-acid biosynthesis</keyword>
<dbReference type="InterPro" id="IPR001986">
    <property type="entry name" value="Enolpyruvate_Tfrase_dom"/>
</dbReference>
<comment type="pathway">
    <text evidence="1">Metabolic intermediate biosynthesis; chorismate biosynthesis; chorismate from D-erythrose 4-phosphate and phosphoenolpyruvate: step 6/7.</text>
</comment>
<dbReference type="InterPro" id="IPR013792">
    <property type="entry name" value="RNA3'P_cycl/enolpyr_Trfase_a/b"/>
</dbReference>
<evidence type="ECO:0000256" key="6">
    <source>
        <dbReference type="ARBA" id="ARBA00044633"/>
    </source>
</evidence>
<dbReference type="PROSITE" id="PS00885">
    <property type="entry name" value="EPSP_SYNTHASE_2"/>
    <property type="match status" value="1"/>
</dbReference>
<feature type="binding site" evidence="7">
    <location>
        <position position="25"/>
    </location>
    <ligand>
        <name>3-phosphoshikimate</name>
        <dbReference type="ChEBI" id="CHEBI:145989"/>
    </ligand>
</feature>
<dbReference type="Proteomes" id="UP001303587">
    <property type="component" value="Chromosome"/>
</dbReference>
<dbReference type="GO" id="GO:0009073">
    <property type="term" value="P:aromatic amino acid family biosynthetic process"/>
    <property type="evidence" value="ECO:0007669"/>
    <property type="project" value="UniProtKB-KW"/>
</dbReference>
<dbReference type="CDD" id="cd01556">
    <property type="entry name" value="EPSP_synthase"/>
    <property type="match status" value="1"/>
</dbReference>
<dbReference type="GeneID" id="89230463"/>
<evidence type="ECO:0000256" key="2">
    <source>
        <dbReference type="ARBA" id="ARBA00009948"/>
    </source>
</evidence>
<dbReference type="NCBIfam" id="TIGR01356">
    <property type="entry name" value="aroA"/>
    <property type="match status" value="1"/>
</dbReference>
<dbReference type="PROSITE" id="PS00104">
    <property type="entry name" value="EPSP_SYNTHASE_1"/>
    <property type="match status" value="1"/>
</dbReference>
<keyword evidence="5 7" id="KW-0057">Aromatic amino acid biosynthesis</keyword>
<organism evidence="9 10">
    <name type="scientific">Methanolapillus millepedarum</name>
    <dbReference type="NCBI Taxonomy" id="3028296"/>
    <lineage>
        <taxon>Archaea</taxon>
        <taxon>Methanobacteriati</taxon>
        <taxon>Methanobacteriota</taxon>
        <taxon>Stenosarchaea group</taxon>
        <taxon>Methanomicrobia</taxon>
        <taxon>Methanosarcinales</taxon>
        <taxon>Methanosarcinaceae</taxon>
        <taxon>Methanolapillus</taxon>
    </lineage>
</organism>
<feature type="binding site" evidence="7">
    <location>
        <position position="166"/>
    </location>
    <ligand>
        <name>phosphoenolpyruvate</name>
        <dbReference type="ChEBI" id="CHEBI:58702"/>
    </ligand>
</feature>
<reference evidence="9 10" key="1">
    <citation type="submission" date="2023-07" db="EMBL/GenBank/DDBJ databases">
        <title>Closed genoem sequence of Methanosarcinaceae archaeon Ac7.</title>
        <authorList>
            <person name="Poehlein A."/>
            <person name="Protasov E."/>
            <person name="Platt K."/>
            <person name="Reeh H."/>
            <person name="Daniel R."/>
            <person name="Brune A."/>
        </authorList>
    </citation>
    <scope>NUCLEOTIDE SEQUENCE [LARGE SCALE GENOMIC DNA]</scope>
    <source>
        <strain evidence="9 10">Ac7</strain>
    </source>
</reference>
<keyword evidence="7" id="KW-0963">Cytoplasm</keyword>
<evidence type="ECO:0000259" key="8">
    <source>
        <dbReference type="Pfam" id="PF00275"/>
    </source>
</evidence>
<feature type="binding site" evidence="7">
    <location>
        <position position="21"/>
    </location>
    <ligand>
        <name>3-phosphoshikimate</name>
        <dbReference type="ChEBI" id="CHEBI:145989"/>
    </ligand>
</feature>
<dbReference type="PIRSF" id="PIRSF000505">
    <property type="entry name" value="EPSPS"/>
    <property type="match status" value="1"/>
</dbReference>
<comment type="subcellular location">
    <subcellularLocation>
        <location evidence="7">Cytoplasm</location>
    </subcellularLocation>
</comment>
<evidence type="ECO:0000313" key="10">
    <source>
        <dbReference type="Proteomes" id="UP001303587"/>
    </source>
</evidence>
<evidence type="ECO:0000256" key="3">
    <source>
        <dbReference type="ARBA" id="ARBA00022605"/>
    </source>
</evidence>
<feature type="binding site" evidence="7">
    <location>
        <position position="165"/>
    </location>
    <ligand>
        <name>3-phosphoshikimate</name>
        <dbReference type="ChEBI" id="CHEBI:145989"/>
    </ligand>
</feature>
<comment type="caution">
    <text evidence="7">Lacks conserved residue(s) required for the propagation of feature annotation.</text>
</comment>
<dbReference type="Pfam" id="PF00275">
    <property type="entry name" value="EPSP_synthase"/>
    <property type="match status" value="1"/>
</dbReference>
<dbReference type="GO" id="GO:0005737">
    <property type="term" value="C:cytoplasm"/>
    <property type="evidence" value="ECO:0007669"/>
    <property type="project" value="UniProtKB-SubCell"/>
</dbReference>
<comment type="subunit">
    <text evidence="7">Monomer.</text>
</comment>
<dbReference type="RefSeq" id="WP_338102148.1">
    <property type="nucleotide sequence ID" value="NZ_CP131060.1"/>
</dbReference>
<proteinExistence type="inferred from homology"/>
<feature type="binding site" evidence="7">
    <location>
        <position position="166"/>
    </location>
    <ligand>
        <name>3-phosphoshikimate</name>
        <dbReference type="ChEBI" id="CHEBI:145989"/>
    </ligand>
</feature>
<evidence type="ECO:0000256" key="5">
    <source>
        <dbReference type="ARBA" id="ARBA00023141"/>
    </source>
</evidence>
<dbReference type="SUPFAM" id="SSF55205">
    <property type="entry name" value="EPT/RTPC-like"/>
    <property type="match status" value="1"/>
</dbReference>
<feature type="binding site" evidence="7">
    <location>
        <position position="119"/>
    </location>
    <ligand>
        <name>phosphoenolpyruvate</name>
        <dbReference type="ChEBI" id="CHEBI:58702"/>
    </ligand>
</feature>
<dbReference type="EMBL" id="CP131060">
    <property type="protein sequence ID" value="WNY25801.1"/>
    <property type="molecule type" value="Genomic_DNA"/>
</dbReference>
<dbReference type="InterPro" id="IPR023193">
    <property type="entry name" value="EPSP_synthase_CS"/>
</dbReference>
<dbReference type="HAMAP" id="MF_00210">
    <property type="entry name" value="EPSP_synth"/>
    <property type="match status" value="1"/>
</dbReference>
<keyword evidence="4 7" id="KW-0808">Transferase</keyword>
<dbReference type="InterPro" id="IPR036968">
    <property type="entry name" value="Enolpyruvate_Tfrase_sf"/>
</dbReference>
<feature type="binding site" evidence="7">
    <location>
        <position position="316"/>
    </location>
    <ligand>
        <name>3-phosphoshikimate</name>
        <dbReference type="ChEBI" id="CHEBI:145989"/>
    </ligand>
</feature>
<gene>
    <name evidence="7 9" type="primary">aroA</name>
    <name evidence="9" type="ORF">MsAc7_13630</name>
</gene>
<feature type="binding site" evidence="7">
    <location>
        <position position="343"/>
    </location>
    <ligand>
        <name>3-phosphoshikimate</name>
        <dbReference type="ChEBI" id="CHEBI:145989"/>
    </ligand>
</feature>
<evidence type="ECO:0000256" key="7">
    <source>
        <dbReference type="HAMAP-Rule" id="MF_00210"/>
    </source>
</evidence>
<dbReference type="GO" id="GO:0003866">
    <property type="term" value="F:3-phosphoshikimate 1-carboxyvinyltransferase activity"/>
    <property type="evidence" value="ECO:0007669"/>
    <property type="project" value="UniProtKB-UniRule"/>
</dbReference>
<feature type="binding site" evidence="7">
    <location>
        <position position="390"/>
    </location>
    <ligand>
        <name>phosphoenolpyruvate</name>
        <dbReference type="ChEBI" id="CHEBI:58702"/>
    </ligand>
</feature>
<feature type="active site" description="Proton acceptor" evidence="7">
    <location>
        <position position="316"/>
    </location>
</feature>